<dbReference type="AlphaFoldDB" id="A0A0F9EW75"/>
<gene>
    <name evidence="1" type="ORF">LCGC14_2379000</name>
</gene>
<accession>A0A0F9EW75</accession>
<name>A0A0F9EW75_9ZZZZ</name>
<reference evidence="1" key="1">
    <citation type="journal article" date="2015" name="Nature">
        <title>Complex archaea that bridge the gap between prokaryotes and eukaryotes.</title>
        <authorList>
            <person name="Spang A."/>
            <person name="Saw J.H."/>
            <person name="Jorgensen S.L."/>
            <person name="Zaremba-Niedzwiedzka K."/>
            <person name="Martijn J."/>
            <person name="Lind A.E."/>
            <person name="van Eijk R."/>
            <person name="Schleper C."/>
            <person name="Guy L."/>
            <person name="Ettema T.J."/>
        </authorList>
    </citation>
    <scope>NUCLEOTIDE SEQUENCE</scope>
</reference>
<dbReference type="EMBL" id="LAZR01035234">
    <property type="protein sequence ID" value="KKL28053.1"/>
    <property type="molecule type" value="Genomic_DNA"/>
</dbReference>
<protein>
    <submittedName>
        <fullName evidence="1">Uncharacterized protein</fullName>
    </submittedName>
</protein>
<evidence type="ECO:0000313" key="1">
    <source>
        <dbReference type="EMBL" id="KKL28053.1"/>
    </source>
</evidence>
<proteinExistence type="predicted"/>
<comment type="caution">
    <text evidence="1">The sequence shown here is derived from an EMBL/GenBank/DDBJ whole genome shotgun (WGS) entry which is preliminary data.</text>
</comment>
<organism evidence="1">
    <name type="scientific">marine sediment metagenome</name>
    <dbReference type="NCBI Taxonomy" id="412755"/>
    <lineage>
        <taxon>unclassified sequences</taxon>
        <taxon>metagenomes</taxon>
        <taxon>ecological metagenomes</taxon>
    </lineage>
</organism>
<sequence length="76" mass="8383">MACEHKKIAIDRKSARGAWCEQEVGPPLIQTVRDAMCVECGARILVGREEPGKPVWIDDDTKDGCESTATLVKQIQ</sequence>